<name>A0A0J8RAV0_COCIT</name>
<evidence type="ECO:0000313" key="2">
    <source>
        <dbReference type="Proteomes" id="UP000054559"/>
    </source>
</evidence>
<organism evidence="1 2">
    <name type="scientific">Coccidioides immitis RMSCC 3703</name>
    <dbReference type="NCBI Taxonomy" id="454286"/>
    <lineage>
        <taxon>Eukaryota</taxon>
        <taxon>Fungi</taxon>
        <taxon>Dikarya</taxon>
        <taxon>Ascomycota</taxon>
        <taxon>Pezizomycotina</taxon>
        <taxon>Eurotiomycetes</taxon>
        <taxon>Eurotiomycetidae</taxon>
        <taxon>Onygenales</taxon>
        <taxon>Onygenaceae</taxon>
        <taxon>Coccidioides</taxon>
    </lineage>
</organism>
<dbReference type="AlphaFoldDB" id="A0A0J8RAV0"/>
<dbReference type="EMBL" id="DS268203">
    <property type="protein sequence ID" value="KMU81535.1"/>
    <property type="molecule type" value="Genomic_DNA"/>
</dbReference>
<sequence>MMEEDPVDGSERRGEVDLLKEYAGWAGKQSTDNWIKPPSRLLGRDFAMGGDAEPAQANFQNNGDQACKVPRRWRVATRELVCGVAVRASNRDKRSWVGEHHTGGEAVGAIGVGGEQRLGIAWNWRDASTSWLLREDDGWWRGRGEIDGWRGDGGLAGRRSFGGPAEIELCGGGAREKLPPARAAQDIRARYIQYRCTVVTQGERKVREHQLVFKSLREDKLVSECYFTVLHYFVHALYTPCFPTPSAAEHVIGPRARCGVSVAEFQTSALVPLRISQIQLAGQDHQ</sequence>
<gene>
    <name evidence="1" type="ORF">CISG_09097</name>
</gene>
<accession>A0A0J8RAV0</accession>
<reference evidence="2" key="1">
    <citation type="journal article" date="2010" name="Genome Res.">
        <title>Population genomic sequencing of Coccidioides fungi reveals recent hybridization and transposon control.</title>
        <authorList>
            <person name="Neafsey D.E."/>
            <person name="Barker B.M."/>
            <person name="Sharpton T.J."/>
            <person name="Stajich J.E."/>
            <person name="Park D.J."/>
            <person name="Whiston E."/>
            <person name="Hung C.-Y."/>
            <person name="McMahan C."/>
            <person name="White J."/>
            <person name="Sykes S."/>
            <person name="Heiman D."/>
            <person name="Young S."/>
            <person name="Zeng Q."/>
            <person name="Abouelleil A."/>
            <person name="Aftuck L."/>
            <person name="Bessette D."/>
            <person name="Brown A."/>
            <person name="FitzGerald M."/>
            <person name="Lui A."/>
            <person name="Macdonald J.P."/>
            <person name="Priest M."/>
            <person name="Orbach M.J."/>
            <person name="Galgiani J.N."/>
            <person name="Kirkland T.N."/>
            <person name="Cole G.T."/>
            <person name="Birren B.W."/>
            <person name="Henn M.R."/>
            <person name="Taylor J.W."/>
            <person name="Rounsley S.D."/>
        </authorList>
    </citation>
    <scope>NUCLEOTIDE SEQUENCE [LARGE SCALE GENOMIC DNA]</scope>
    <source>
        <strain evidence="2">RMSCC 3703</strain>
    </source>
</reference>
<dbReference type="Proteomes" id="UP000054559">
    <property type="component" value="Unassembled WGS sequence"/>
</dbReference>
<evidence type="ECO:0000313" key="1">
    <source>
        <dbReference type="EMBL" id="KMU81535.1"/>
    </source>
</evidence>
<protein>
    <submittedName>
        <fullName evidence="1">Uncharacterized protein</fullName>
    </submittedName>
</protein>
<proteinExistence type="predicted"/>